<protein>
    <recommendedName>
        <fullName evidence="1">CHAD domain-containing protein</fullName>
    </recommendedName>
</protein>
<dbReference type="PANTHER" id="PTHR39339:SF1">
    <property type="entry name" value="CHAD DOMAIN-CONTAINING PROTEIN"/>
    <property type="match status" value="1"/>
</dbReference>
<dbReference type="PROSITE" id="PS51708">
    <property type="entry name" value="CHAD"/>
    <property type="match status" value="1"/>
</dbReference>
<evidence type="ECO:0000259" key="1">
    <source>
        <dbReference type="PROSITE" id="PS51708"/>
    </source>
</evidence>
<accession>A0ABQ3GJ04</accession>
<dbReference type="InterPro" id="IPR007899">
    <property type="entry name" value="CHAD_dom"/>
</dbReference>
<gene>
    <name evidence="2" type="ORF">GCM10008096_16070</name>
</gene>
<dbReference type="EMBL" id="BMXK01000006">
    <property type="protein sequence ID" value="GHD06270.1"/>
    <property type="molecule type" value="Genomic_DNA"/>
</dbReference>
<dbReference type="Proteomes" id="UP000642819">
    <property type="component" value="Unassembled WGS sequence"/>
</dbReference>
<evidence type="ECO:0000313" key="2">
    <source>
        <dbReference type="EMBL" id="GHD06270.1"/>
    </source>
</evidence>
<proteinExistence type="predicted"/>
<organism evidence="2 3">
    <name type="scientific">Zhihengliuella salsuginis</name>
    <dbReference type="NCBI Taxonomy" id="578222"/>
    <lineage>
        <taxon>Bacteria</taxon>
        <taxon>Bacillati</taxon>
        <taxon>Actinomycetota</taxon>
        <taxon>Actinomycetes</taxon>
        <taxon>Micrococcales</taxon>
        <taxon>Micrococcaceae</taxon>
        <taxon>Zhihengliuella</taxon>
    </lineage>
</organism>
<dbReference type="Gene3D" id="1.40.20.10">
    <property type="entry name" value="CHAD domain"/>
    <property type="match status" value="1"/>
</dbReference>
<dbReference type="InterPro" id="IPR038186">
    <property type="entry name" value="CHAD_dom_sf"/>
</dbReference>
<dbReference type="PANTHER" id="PTHR39339">
    <property type="entry name" value="SLR1444 PROTEIN"/>
    <property type="match status" value="1"/>
</dbReference>
<keyword evidence="3" id="KW-1185">Reference proteome</keyword>
<feature type="domain" description="CHAD" evidence="1">
    <location>
        <begin position="1"/>
        <end position="290"/>
    </location>
</feature>
<dbReference type="RefSeq" id="WP_189349634.1">
    <property type="nucleotide sequence ID" value="NZ_BMXK01000006.1"/>
</dbReference>
<dbReference type="SMART" id="SM00880">
    <property type="entry name" value="CHAD"/>
    <property type="match status" value="1"/>
</dbReference>
<dbReference type="Pfam" id="PF05235">
    <property type="entry name" value="CHAD"/>
    <property type="match status" value="1"/>
</dbReference>
<evidence type="ECO:0000313" key="3">
    <source>
        <dbReference type="Proteomes" id="UP000642819"/>
    </source>
</evidence>
<name>A0ABQ3GJ04_9MICC</name>
<comment type="caution">
    <text evidence="2">The sequence shown here is derived from an EMBL/GenBank/DDBJ whole genome shotgun (WGS) entry which is preliminary data.</text>
</comment>
<reference evidence="3" key="1">
    <citation type="journal article" date="2019" name="Int. J. Syst. Evol. Microbiol.">
        <title>The Global Catalogue of Microorganisms (GCM) 10K type strain sequencing project: providing services to taxonomists for standard genome sequencing and annotation.</title>
        <authorList>
            <consortium name="The Broad Institute Genomics Platform"/>
            <consortium name="The Broad Institute Genome Sequencing Center for Infectious Disease"/>
            <person name="Wu L."/>
            <person name="Ma J."/>
        </authorList>
    </citation>
    <scope>NUCLEOTIDE SEQUENCE [LARGE SCALE GENOMIC DNA]</scope>
    <source>
        <strain evidence="3">KCTC 19466</strain>
    </source>
</reference>
<sequence length="291" mass="30811">MGTDGGLRPVLSAALGRAADELRAWDVRARGAEPDAVHQLRIAERTLRGLLKATRHLFEPGTTTALEAHLRNLGRGLSATRDAEAGLELLAARAPGSGGAAVPADVVVRLRSVLQAERDGAAAATRHRLESDGHRRMLDAAATFAADPPLDAANDAPAKKPLRKAVDRQLRRVLRAAEAAAGADDHNAALHEVRKQAKILRYTIGVLEAVPGAHLGGARRSLRTRAEAVQDALGEYGDSAAFQELVCAAADAARADGEEAFAYGVLYAGETDVQRRALARYRTALADLRRG</sequence>